<dbReference type="Gene3D" id="3.30.2310.20">
    <property type="entry name" value="RelE-like"/>
    <property type="match status" value="1"/>
</dbReference>
<dbReference type="AlphaFoldDB" id="A0A0W8FSR9"/>
<dbReference type="EMBL" id="LNQE01000876">
    <property type="protein sequence ID" value="KUG23957.1"/>
    <property type="molecule type" value="Genomic_DNA"/>
</dbReference>
<evidence type="ECO:0000313" key="2">
    <source>
        <dbReference type="EMBL" id="KUG23957.1"/>
    </source>
</evidence>
<evidence type="ECO:0008006" key="3">
    <source>
        <dbReference type="Google" id="ProtNLM"/>
    </source>
</evidence>
<dbReference type="SUPFAM" id="SSF143011">
    <property type="entry name" value="RelE-like"/>
    <property type="match status" value="1"/>
</dbReference>
<dbReference type="InterPro" id="IPR007712">
    <property type="entry name" value="RelE/ParE_toxin"/>
</dbReference>
<dbReference type="Pfam" id="PF05016">
    <property type="entry name" value="ParE_toxin"/>
    <property type="match status" value="1"/>
</dbReference>
<sequence length="86" mass="9830">MKYNIELAQEAAADVDELFYADKKLLARILKKIESLAENPRGGKTLTGNHKGEFSLRVGAYRIVYELNTSGHIIFILTIKHRKHVY</sequence>
<proteinExistence type="predicted"/>
<reference evidence="2" key="1">
    <citation type="journal article" date="2015" name="Proc. Natl. Acad. Sci. U.S.A.">
        <title>Networks of energetic and metabolic interactions define dynamics in microbial communities.</title>
        <authorList>
            <person name="Embree M."/>
            <person name="Liu J.K."/>
            <person name="Al-Bassam M.M."/>
            <person name="Zengler K."/>
        </authorList>
    </citation>
    <scope>NUCLEOTIDE SEQUENCE</scope>
</reference>
<comment type="caution">
    <text evidence="2">The sequence shown here is derived from an EMBL/GenBank/DDBJ whole genome shotgun (WGS) entry which is preliminary data.</text>
</comment>
<dbReference type="PANTHER" id="PTHR35601:SF1">
    <property type="entry name" value="TOXIN RELE"/>
    <property type="match status" value="1"/>
</dbReference>
<accession>A0A0W8FSR9</accession>
<keyword evidence="1" id="KW-1277">Toxin-antitoxin system</keyword>
<dbReference type="InterPro" id="IPR035093">
    <property type="entry name" value="RelE/ParE_toxin_dom_sf"/>
</dbReference>
<organism evidence="2">
    <name type="scientific">hydrocarbon metagenome</name>
    <dbReference type="NCBI Taxonomy" id="938273"/>
    <lineage>
        <taxon>unclassified sequences</taxon>
        <taxon>metagenomes</taxon>
        <taxon>ecological metagenomes</taxon>
    </lineage>
</organism>
<name>A0A0W8FSR9_9ZZZZ</name>
<dbReference type="PANTHER" id="PTHR35601">
    <property type="entry name" value="TOXIN RELE"/>
    <property type="match status" value="1"/>
</dbReference>
<evidence type="ECO:0000256" key="1">
    <source>
        <dbReference type="ARBA" id="ARBA00022649"/>
    </source>
</evidence>
<protein>
    <recommendedName>
        <fullName evidence="3">Rele/stbe replicon stabilization toxin</fullName>
    </recommendedName>
</protein>
<gene>
    <name evidence="2" type="ORF">ASZ90_006255</name>
</gene>